<sequence length="96" mass="11046">MTVYAVVLLKIHDRERYQIYQDGVMPSITKNGGKIVAFDEDPKVIEGDWPYNRSLVLSFPSAEDLNNWYTAPEYQALVPHRWQASTGQLAVLRSFE</sequence>
<dbReference type="InterPro" id="IPR011008">
    <property type="entry name" value="Dimeric_a/b-barrel"/>
</dbReference>
<protein>
    <submittedName>
        <fullName evidence="2">DUF1330-domain-containing protein</fullName>
    </submittedName>
</protein>
<evidence type="ECO:0000313" key="2">
    <source>
        <dbReference type="EMBL" id="KAF3770986.1"/>
    </source>
</evidence>
<dbReference type="OrthoDB" id="10420491at2759"/>
<comment type="caution">
    <text evidence="2">The sequence shown here is derived from an EMBL/GenBank/DDBJ whole genome shotgun (WGS) entry which is preliminary data.</text>
</comment>
<feature type="domain" description="DUF1330" evidence="1">
    <location>
        <begin position="2"/>
        <end position="93"/>
    </location>
</feature>
<dbReference type="PANTHER" id="PTHR41521:SF4">
    <property type="entry name" value="BLR0684 PROTEIN"/>
    <property type="match status" value="1"/>
</dbReference>
<dbReference type="Pfam" id="PF07045">
    <property type="entry name" value="DUF1330"/>
    <property type="match status" value="1"/>
</dbReference>
<keyword evidence="3" id="KW-1185">Reference proteome</keyword>
<dbReference type="GeneID" id="63835772"/>
<dbReference type="Gene3D" id="3.30.70.100">
    <property type="match status" value="1"/>
</dbReference>
<evidence type="ECO:0000313" key="3">
    <source>
        <dbReference type="Proteomes" id="UP000803844"/>
    </source>
</evidence>
<dbReference type="EMBL" id="MU032344">
    <property type="protein sequence ID" value="KAF3770986.1"/>
    <property type="molecule type" value="Genomic_DNA"/>
</dbReference>
<dbReference type="InterPro" id="IPR010753">
    <property type="entry name" value="DUF1330"/>
</dbReference>
<evidence type="ECO:0000259" key="1">
    <source>
        <dbReference type="Pfam" id="PF07045"/>
    </source>
</evidence>
<proteinExistence type="predicted"/>
<dbReference type="RefSeq" id="XP_040781947.1">
    <property type="nucleotide sequence ID" value="XM_040918643.1"/>
</dbReference>
<dbReference type="Proteomes" id="UP000803844">
    <property type="component" value="Unassembled WGS sequence"/>
</dbReference>
<gene>
    <name evidence="2" type="ORF">M406DRAFT_285834</name>
</gene>
<dbReference type="AlphaFoldDB" id="A0A9P4YCS4"/>
<accession>A0A9P4YCS4</accession>
<dbReference type="PANTHER" id="PTHR41521">
    <property type="match status" value="1"/>
</dbReference>
<reference evidence="2" key="1">
    <citation type="journal article" date="2020" name="Phytopathology">
        <title>Genome sequence of the chestnut blight fungus Cryphonectria parasitica EP155: A fundamental resource for an archetypical invasive plant pathogen.</title>
        <authorList>
            <person name="Crouch J.A."/>
            <person name="Dawe A."/>
            <person name="Aerts A."/>
            <person name="Barry K."/>
            <person name="Churchill A.C.L."/>
            <person name="Grimwood J."/>
            <person name="Hillman B."/>
            <person name="Milgroom M.G."/>
            <person name="Pangilinan J."/>
            <person name="Smith M."/>
            <person name="Salamov A."/>
            <person name="Schmutz J."/>
            <person name="Yadav J."/>
            <person name="Grigoriev I.V."/>
            <person name="Nuss D."/>
        </authorList>
    </citation>
    <scope>NUCLEOTIDE SEQUENCE</scope>
    <source>
        <strain evidence="2">EP155</strain>
    </source>
</reference>
<organism evidence="2 3">
    <name type="scientific">Cryphonectria parasitica (strain ATCC 38755 / EP155)</name>
    <dbReference type="NCBI Taxonomy" id="660469"/>
    <lineage>
        <taxon>Eukaryota</taxon>
        <taxon>Fungi</taxon>
        <taxon>Dikarya</taxon>
        <taxon>Ascomycota</taxon>
        <taxon>Pezizomycotina</taxon>
        <taxon>Sordariomycetes</taxon>
        <taxon>Sordariomycetidae</taxon>
        <taxon>Diaporthales</taxon>
        <taxon>Cryphonectriaceae</taxon>
        <taxon>Cryphonectria-Endothia species complex</taxon>
        <taxon>Cryphonectria</taxon>
    </lineage>
</organism>
<name>A0A9P4YCS4_CRYP1</name>
<dbReference type="SUPFAM" id="SSF54909">
    <property type="entry name" value="Dimeric alpha+beta barrel"/>
    <property type="match status" value="1"/>
</dbReference>